<protein>
    <submittedName>
        <fullName evidence="1">Uncharacterized protein</fullName>
    </submittedName>
</protein>
<dbReference type="OrthoDB" id="1339830at2"/>
<name>A0A2V4BXU0_9FLAO</name>
<proteinExistence type="predicted"/>
<gene>
    <name evidence="1" type="ORF">DMB65_00500</name>
</gene>
<dbReference type="AlphaFoldDB" id="A0A2V4BXU0"/>
<dbReference type="RefSeq" id="WP_110304719.1">
    <property type="nucleotide sequence ID" value="NZ_QJHK01000001.1"/>
</dbReference>
<sequence length="205" mass="22434">MKKMFFALLLVATISNAQYRSRYDKLYMEAGVGIAVPLTLLSPSGEIKPLSLIHGQGGLRYMFNENIGLLGSLSFDQFNKGLQKSDQLVGTLELCYNLGNLFELARSTRGEFGLLVHGGAGAGVMSSKYFNRDKIGVLLVGARPYVFINEKVSFFADLTYKSNLSQKIYYNGALIGKDVTGSNLGLTFGFMVALGQNRLHSDSAY</sequence>
<evidence type="ECO:0000313" key="1">
    <source>
        <dbReference type="EMBL" id="PXY42540.1"/>
    </source>
</evidence>
<dbReference type="EMBL" id="QJHK01000001">
    <property type="protein sequence ID" value="PXY42540.1"/>
    <property type="molecule type" value="Genomic_DNA"/>
</dbReference>
<comment type="caution">
    <text evidence="1">The sequence shown here is derived from an EMBL/GenBank/DDBJ whole genome shotgun (WGS) entry which is preliminary data.</text>
</comment>
<organism evidence="1 2">
    <name type="scientific">Flavobacterium cheongpyeongense</name>
    <dbReference type="NCBI Taxonomy" id="2212651"/>
    <lineage>
        <taxon>Bacteria</taxon>
        <taxon>Pseudomonadati</taxon>
        <taxon>Bacteroidota</taxon>
        <taxon>Flavobacteriia</taxon>
        <taxon>Flavobacteriales</taxon>
        <taxon>Flavobacteriaceae</taxon>
        <taxon>Flavobacterium</taxon>
    </lineage>
</organism>
<dbReference type="Proteomes" id="UP000247903">
    <property type="component" value="Unassembled WGS sequence"/>
</dbReference>
<accession>A0A2V4BXU0</accession>
<evidence type="ECO:0000313" key="2">
    <source>
        <dbReference type="Proteomes" id="UP000247903"/>
    </source>
</evidence>
<keyword evidence="2" id="KW-1185">Reference proteome</keyword>
<reference evidence="1 2" key="1">
    <citation type="submission" date="2018-05" db="EMBL/GenBank/DDBJ databases">
        <title>Flavobacterium sp. strain IMCC34759, incomplete genome.</title>
        <authorList>
            <person name="Joung Y."/>
            <person name="Cho J."/>
        </authorList>
    </citation>
    <scope>NUCLEOTIDE SEQUENCE [LARGE SCALE GENOMIC DNA]</scope>
    <source>
        <strain evidence="1 2">IMCC34759</strain>
    </source>
</reference>